<gene>
    <name evidence="4" type="ORF">B0H65DRAFT_550334</name>
</gene>
<evidence type="ECO:0000313" key="4">
    <source>
        <dbReference type="EMBL" id="KAK3343165.1"/>
    </source>
</evidence>
<feature type="transmembrane region" description="Helical" evidence="2">
    <location>
        <begin position="315"/>
        <end position="334"/>
    </location>
</feature>
<evidence type="ECO:0000313" key="5">
    <source>
        <dbReference type="Proteomes" id="UP001278500"/>
    </source>
</evidence>
<name>A0AAE0MQW3_9PEZI</name>
<evidence type="ECO:0000256" key="2">
    <source>
        <dbReference type="SAM" id="Phobius"/>
    </source>
</evidence>
<organism evidence="4 5">
    <name type="scientific">Neurospora tetraspora</name>
    <dbReference type="NCBI Taxonomy" id="94610"/>
    <lineage>
        <taxon>Eukaryota</taxon>
        <taxon>Fungi</taxon>
        <taxon>Dikarya</taxon>
        <taxon>Ascomycota</taxon>
        <taxon>Pezizomycotina</taxon>
        <taxon>Sordariomycetes</taxon>
        <taxon>Sordariomycetidae</taxon>
        <taxon>Sordariales</taxon>
        <taxon>Sordariaceae</taxon>
        <taxon>Neurospora</taxon>
    </lineage>
</organism>
<dbReference type="PANTHER" id="PTHR34502:SF3">
    <property type="entry name" value="DUF6594 DOMAIN-CONTAINING PROTEIN"/>
    <property type="match status" value="1"/>
</dbReference>
<dbReference type="EMBL" id="JAUEPP010000005">
    <property type="protein sequence ID" value="KAK3343165.1"/>
    <property type="molecule type" value="Genomic_DNA"/>
</dbReference>
<proteinExistence type="predicted"/>
<dbReference type="RefSeq" id="XP_062680958.1">
    <property type="nucleotide sequence ID" value="XM_062829725.1"/>
</dbReference>
<keyword evidence="2" id="KW-1133">Transmembrane helix</keyword>
<reference evidence="4" key="2">
    <citation type="submission" date="2023-06" db="EMBL/GenBank/DDBJ databases">
        <authorList>
            <consortium name="Lawrence Berkeley National Laboratory"/>
            <person name="Haridas S."/>
            <person name="Hensen N."/>
            <person name="Bonometti L."/>
            <person name="Westerberg I."/>
            <person name="Brannstrom I.O."/>
            <person name="Guillou S."/>
            <person name="Cros-Aarteil S."/>
            <person name="Calhoun S."/>
            <person name="Kuo A."/>
            <person name="Mondo S."/>
            <person name="Pangilinan J."/>
            <person name="Riley R."/>
            <person name="Labutti K."/>
            <person name="Andreopoulos B."/>
            <person name="Lipzen A."/>
            <person name="Chen C."/>
            <person name="Yanf M."/>
            <person name="Daum C."/>
            <person name="Ng V."/>
            <person name="Clum A."/>
            <person name="Steindorff A."/>
            <person name="Ohm R."/>
            <person name="Martin F."/>
            <person name="Silar P."/>
            <person name="Natvig D."/>
            <person name="Lalanne C."/>
            <person name="Gautier V."/>
            <person name="Ament-Velasquez S.L."/>
            <person name="Kruys A."/>
            <person name="Hutchinson M.I."/>
            <person name="Powell A.J."/>
            <person name="Barry K."/>
            <person name="Miller A.N."/>
            <person name="Grigoriev I.V."/>
            <person name="Debuchy R."/>
            <person name="Gladieux P."/>
            <person name="Thoren M.H."/>
            <person name="Johannesson H."/>
        </authorList>
    </citation>
    <scope>NUCLEOTIDE SEQUENCE</scope>
    <source>
        <strain evidence="4">CBS 560.94</strain>
    </source>
</reference>
<dbReference type="Pfam" id="PF20237">
    <property type="entry name" value="DUF6594"/>
    <property type="match status" value="1"/>
</dbReference>
<dbReference type="AlphaFoldDB" id="A0AAE0MQW3"/>
<reference evidence="4" key="1">
    <citation type="journal article" date="2023" name="Mol. Phylogenet. Evol.">
        <title>Genome-scale phylogeny and comparative genomics of the fungal order Sordariales.</title>
        <authorList>
            <person name="Hensen N."/>
            <person name="Bonometti L."/>
            <person name="Westerberg I."/>
            <person name="Brannstrom I.O."/>
            <person name="Guillou S."/>
            <person name="Cros-Aarteil S."/>
            <person name="Calhoun S."/>
            <person name="Haridas S."/>
            <person name="Kuo A."/>
            <person name="Mondo S."/>
            <person name="Pangilinan J."/>
            <person name="Riley R."/>
            <person name="LaButti K."/>
            <person name="Andreopoulos B."/>
            <person name="Lipzen A."/>
            <person name="Chen C."/>
            <person name="Yan M."/>
            <person name="Daum C."/>
            <person name="Ng V."/>
            <person name="Clum A."/>
            <person name="Steindorff A."/>
            <person name="Ohm R.A."/>
            <person name="Martin F."/>
            <person name="Silar P."/>
            <person name="Natvig D.O."/>
            <person name="Lalanne C."/>
            <person name="Gautier V."/>
            <person name="Ament-Velasquez S.L."/>
            <person name="Kruys A."/>
            <person name="Hutchinson M.I."/>
            <person name="Powell A.J."/>
            <person name="Barry K."/>
            <person name="Miller A.N."/>
            <person name="Grigoriev I.V."/>
            <person name="Debuchy R."/>
            <person name="Gladieux P."/>
            <person name="Hiltunen Thoren M."/>
            <person name="Johannesson H."/>
        </authorList>
    </citation>
    <scope>NUCLEOTIDE SEQUENCE</scope>
    <source>
        <strain evidence="4">CBS 560.94</strain>
    </source>
</reference>
<sequence length="386" mass="44032">MSLQNTDSANQTSPESETHITTAFEITKQLRDDPNAKTVIGPNTRHHDEVDQGTRPSYKEAERYSRNEPQKPSSPKPKERSKSPSRSEASKNSNLNLDPYPNLDYIDSEEEPASYVNMQVTDAPHGYPMLARFISSHEDGYIFREFRYLQSRTLLHMQDELRALEVQLHRMDQFDAKHRATFLMTREVDDDRLGARGRLMEEIAEKLKKYGELLTMSNDLANFDRPSRFDLQSLDNFFRDKEPLVRHERYLGCQSDMITLKAGRDDAWLDRVIMQLLVKYNCAPLRYIFANAHTKSHADSKHTPLNLFSIARVHFLKMVILILLMLCLLCLPLVPLYSWTQGGAAVTGQTLAKIMGSIVACAFAFGVVLSVCTRAKKHEIFGSCAA</sequence>
<keyword evidence="5" id="KW-1185">Reference proteome</keyword>
<protein>
    <recommendedName>
        <fullName evidence="3">DUF6594 domain-containing protein</fullName>
    </recommendedName>
</protein>
<feature type="region of interest" description="Disordered" evidence="1">
    <location>
        <begin position="1"/>
        <end position="106"/>
    </location>
</feature>
<dbReference type="PANTHER" id="PTHR34502">
    <property type="entry name" value="DUF6594 DOMAIN-CONTAINING PROTEIN-RELATED"/>
    <property type="match status" value="1"/>
</dbReference>
<comment type="caution">
    <text evidence="4">The sequence shown here is derived from an EMBL/GenBank/DDBJ whole genome shotgun (WGS) entry which is preliminary data.</text>
</comment>
<keyword evidence="2" id="KW-0812">Transmembrane</keyword>
<dbReference type="GeneID" id="87866879"/>
<dbReference type="Proteomes" id="UP001278500">
    <property type="component" value="Unassembled WGS sequence"/>
</dbReference>
<evidence type="ECO:0000256" key="1">
    <source>
        <dbReference type="SAM" id="MobiDB-lite"/>
    </source>
</evidence>
<feature type="domain" description="DUF6594" evidence="3">
    <location>
        <begin position="127"/>
        <end position="386"/>
    </location>
</feature>
<feature type="compositionally biased region" description="Basic and acidic residues" evidence="1">
    <location>
        <begin position="45"/>
        <end position="69"/>
    </location>
</feature>
<accession>A0AAE0MQW3</accession>
<feature type="transmembrane region" description="Helical" evidence="2">
    <location>
        <begin position="354"/>
        <end position="372"/>
    </location>
</feature>
<dbReference type="InterPro" id="IPR046529">
    <property type="entry name" value="DUF6594"/>
</dbReference>
<evidence type="ECO:0000259" key="3">
    <source>
        <dbReference type="Pfam" id="PF20237"/>
    </source>
</evidence>
<feature type="compositionally biased region" description="Polar residues" evidence="1">
    <location>
        <begin position="1"/>
        <end position="21"/>
    </location>
</feature>
<keyword evidence="2" id="KW-0472">Membrane</keyword>
<feature type="compositionally biased region" description="Low complexity" evidence="1">
    <location>
        <begin position="84"/>
        <end position="94"/>
    </location>
</feature>